<protein>
    <submittedName>
        <fullName evidence="1">Uncharacterized protein</fullName>
    </submittedName>
</protein>
<keyword evidence="2" id="KW-1185">Reference proteome</keyword>
<organism evidence="1 2">
    <name type="scientific">Meloidogyne graminicola</name>
    <dbReference type="NCBI Taxonomy" id="189291"/>
    <lineage>
        <taxon>Eukaryota</taxon>
        <taxon>Metazoa</taxon>
        <taxon>Ecdysozoa</taxon>
        <taxon>Nematoda</taxon>
        <taxon>Chromadorea</taxon>
        <taxon>Rhabditida</taxon>
        <taxon>Tylenchina</taxon>
        <taxon>Tylenchomorpha</taxon>
        <taxon>Tylenchoidea</taxon>
        <taxon>Meloidogynidae</taxon>
        <taxon>Meloidogyninae</taxon>
        <taxon>Meloidogyne</taxon>
    </lineage>
</organism>
<evidence type="ECO:0000313" key="2">
    <source>
        <dbReference type="Proteomes" id="UP000605970"/>
    </source>
</evidence>
<reference evidence="1" key="1">
    <citation type="journal article" date="2020" name="Ecol. Evol.">
        <title>Genome structure and content of the rice root-knot nematode (Meloidogyne graminicola).</title>
        <authorList>
            <person name="Phan N.T."/>
            <person name="Danchin E.G.J."/>
            <person name="Klopp C."/>
            <person name="Perfus-Barbeoch L."/>
            <person name="Kozlowski D.K."/>
            <person name="Koutsovoulos G.D."/>
            <person name="Lopez-Roques C."/>
            <person name="Bouchez O."/>
            <person name="Zahm M."/>
            <person name="Besnard G."/>
            <person name="Bellafiore S."/>
        </authorList>
    </citation>
    <scope>NUCLEOTIDE SEQUENCE</scope>
    <source>
        <strain evidence="1">VN-18</strain>
    </source>
</reference>
<proteinExistence type="predicted"/>
<dbReference type="Proteomes" id="UP000605970">
    <property type="component" value="Unassembled WGS sequence"/>
</dbReference>
<sequence length="70" mass="8839">MRCRIKKKDFCRNNKSVDYVIFKEKRKSKFKRKRTVHRMAISPLIQNCFEYLIQISWQKEGKILFYFYYF</sequence>
<gene>
    <name evidence="1" type="ORF">Mgra_00006128</name>
</gene>
<evidence type="ECO:0000313" key="1">
    <source>
        <dbReference type="EMBL" id="KAF7634459.1"/>
    </source>
</evidence>
<dbReference type="EMBL" id="JABEBT010000057">
    <property type="protein sequence ID" value="KAF7634459.1"/>
    <property type="molecule type" value="Genomic_DNA"/>
</dbReference>
<dbReference type="AlphaFoldDB" id="A0A8S9ZLZ3"/>
<comment type="caution">
    <text evidence="1">The sequence shown here is derived from an EMBL/GenBank/DDBJ whole genome shotgun (WGS) entry which is preliminary data.</text>
</comment>
<accession>A0A8S9ZLZ3</accession>
<name>A0A8S9ZLZ3_9BILA</name>